<dbReference type="InterPro" id="IPR024607">
    <property type="entry name" value="Sulfatase_CS"/>
</dbReference>
<dbReference type="InterPro" id="IPR050738">
    <property type="entry name" value="Sulfatase"/>
</dbReference>
<keyword evidence="8" id="KW-1185">Reference proteome</keyword>
<evidence type="ECO:0000256" key="4">
    <source>
        <dbReference type="ARBA" id="ARBA00022837"/>
    </source>
</evidence>
<dbReference type="EMBL" id="CP117880">
    <property type="protein sequence ID" value="WDF66861.1"/>
    <property type="molecule type" value="Genomic_DNA"/>
</dbReference>
<feature type="domain" description="Sulfatase N-terminal" evidence="6">
    <location>
        <begin position="30"/>
        <end position="353"/>
    </location>
</feature>
<gene>
    <name evidence="7" type="ORF">PQ465_11145</name>
</gene>
<protein>
    <submittedName>
        <fullName evidence="7">Sulfatase-like hydrolase/transferase</fullName>
    </submittedName>
</protein>
<dbReference type="RefSeq" id="WP_274265601.1">
    <property type="nucleotide sequence ID" value="NZ_CP117880.1"/>
</dbReference>
<keyword evidence="5" id="KW-0732">Signal</keyword>
<keyword evidence="4" id="KW-0106">Calcium</keyword>
<accession>A0ABY7WB23</accession>
<feature type="signal peptide" evidence="5">
    <location>
        <begin position="1"/>
        <end position="24"/>
    </location>
</feature>
<name>A0ABY7WB23_9SPHI</name>
<evidence type="ECO:0000313" key="8">
    <source>
        <dbReference type="Proteomes" id="UP001221558"/>
    </source>
</evidence>
<dbReference type="InterPro" id="IPR017850">
    <property type="entry name" value="Alkaline_phosphatase_core_sf"/>
</dbReference>
<dbReference type="Gene3D" id="3.30.1120.10">
    <property type="match status" value="1"/>
</dbReference>
<evidence type="ECO:0000256" key="5">
    <source>
        <dbReference type="SAM" id="SignalP"/>
    </source>
</evidence>
<feature type="chain" id="PRO_5046565978" evidence="5">
    <location>
        <begin position="25"/>
        <end position="459"/>
    </location>
</feature>
<evidence type="ECO:0000256" key="2">
    <source>
        <dbReference type="ARBA" id="ARBA00022723"/>
    </source>
</evidence>
<evidence type="ECO:0000313" key="7">
    <source>
        <dbReference type="EMBL" id="WDF66861.1"/>
    </source>
</evidence>
<proteinExistence type="inferred from homology"/>
<reference evidence="7 8" key="1">
    <citation type="submission" date="2023-02" db="EMBL/GenBank/DDBJ databases">
        <title>Genome sequence of Sphingobacterium sp. KACC 22765.</title>
        <authorList>
            <person name="Kim S."/>
            <person name="Heo J."/>
            <person name="Kwon S.-W."/>
        </authorList>
    </citation>
    <scope>NUCLEOTIDE SEQUENCE [LARGE SCALE GENOMIC DNA]</scope>
    <source>
        <strain evidence="7 8">KACC 22765</strain>
    </source>
</reference>
<dbReference type="Pfam" id="PF00884">
    <property type="entry name" value="Sulfatase"/>
    <property type="match status" value="1"/>
</dbReference>
<dbReference type="PANTHER" id="PTHR42693:SF53">
    <property type="entry name" value="ENDO-4-O-SULFATASE"/>
    <property type="match status" value="1"/>
</dbReference>
<evidence type="ECO:0000256" key="3">
    <source>
        <dbReference type="ARBA" id="ARBA00022801"/>
    </source>
</evidence>
<evidence type="ECO:0000259" key="6">
    <source>
        <dbReference type="Pfam" id="PF00884"/>
    </source>
</evidence>
<organism evidence="7 8">
    <name type="scientific">Sphingobacterium oryzagri</name>
    <dbReference type="NCBI Taxonomy" id="3025669"/>
    <lineage>
        <taxon>Bacteria</taxon>
        <taxon>Pseudomonadati</taxon>
        <taxon>Bacteroidota</taxon>
        <taxon>Sphingobacteriia</taxon>
        <taxon>Sphingobacteriales</taxon>
        <taxon>Sphingobacteriaceae</taxon>
        <taxon>Sphingobacterium</taxon>
    </lineage>
</organism>
<evidence type="ECO:0000256" key="1">
    <source>
        <dbReference type="ARBA" id="ARBA00008779"/>
    </source>
</evidence>
<dbReference type="SUPFAM" id="SSF53649">
    <property type="entry name" value="Alkaline phosphatase-like"/>
    <property type="match status" value="1"/>
</dbReference>
<dbReference type="InterPro" id="IPR000917">
    <property type="entry name" value="Sulfatase_N"/>
</dbReference>
<dbReference type="Gene3D" id="3.40.720.10">
    <property type="entry name" value="Alkaline Phosphatase, subunit A"/>
    <property type="match status" value="1"/>
</dbReference>
<comment type="similarity">
    <text evidence="1">Belongs to the sulfatase family.</text>
</comment>
<dbReference type="Proteomes" id="UP001221558">
    <property type="component" value="Chromosome"/>
</dbReference>
<dbReference type="PANTHER" id="PTHR42693">
    <property type="entry name" value="ARYLSULFATASE FAMILY MEMBER"/>
    <property type="match status" value="1"/>
</dbReference>
<sequence>MIQKVRKLFCCLLLLIAAASHVQAQKIAKPNIILIVADDLGYGDLGSYGNEIIKTPNIDKLAAQGIRFTDAYAGASVCSPSRGTLLTGKHTGHARIRGNMTRQGGVEGLKDGVPVRRPSLLDSDSTVAQILQQQGYRTFLVNKWHVEGFSQSAYPQRKGFDEFSGWLVSEPRSHNHYPEIRFKGEKAYSIAENRRGKQQVHATDMTTQEATAVIKQQHEKPFFLMVTYNAPHVPLHAKNTILYDQLNLPAQDKAYAAMVSHLDEGVGAIVKATEEQAITGETVVIFVSDNGGSREAKLAKLKQNGPLRGMKADLYEGGLRVPLIIKYGASTVGSVSTFPTYFPDLYATLLDMAAAAHFGETDGISLLPEILAPNSQQPAADRFLYWEQYPARGIAQAVRWGDWKLISPGNEGAIELYNLRTDIGETTNVAEKHADITKKLQAFLQEAHVPSDWWPVNER</sequence>
<keyword evidence="2" id="KW-0479">Metal-binding</keyword>
<dbReference type="PROSITE" id="PS00523">
    <property type="entry name" value="SULFATASE_1"/>
    <property type="match status" value="1"/>
</dbReference>
<keyword evidence="3" id="KW-0378">Hydrolase</keyword>